<keyword evidence="2" id="KW-0812">Transmembrane</keyword>
<feature type="region of interest" description="Disordered" evidence="1">
    <location>
        <begin position="83"/>
        <end position="133"/>
    </location>
</feature>
<keyword evidence="2" id="KW-0472">Membrane</keyword>
<keyword evidence="4" id="KW-1185">Reference proteome</keyword>
<organism evidence="3 4">
    <name type="scientific">Bradymonas sediminis</name>
    <dbReference type="NCBI Taxonomy" id="1548548"/>
    <lineage>
        <taxon>Bacteria</taxon>
        <taxon>Deltaproteobacteria</taxon>
        <taxon>Bradymonadales</taxon>
        <taxon>Bradymonadaceae</taxon>
        <taxon>Bradymonas</taxon>
    </lineage>
</organism>
<evidence type="ECO:0000313" key="4">
    <source>
        <dbReference type="Proteomes" id="UP000249799"/>
    </source>
</evidence>
<feature type="compositionally biased region" description="Low complexity" evidence="1">
    <location>
        <begin position="92"/>
        <end position="111"/>
    </location>
</feature>
<dbReference type="OrthoDB" id="10018539at2"/>
<name>A0A2Z4FG82_9DELT</name>
<sequence>MTDKAKFDSNLDASMKTQLHRSLRRGVGATTTETVMLLVLVAMVVVAGLKVFGGGVGQKVEFANDSVGAVSIQDNEMDRLRANQRRADAKRASQGRGAAAAPSGAAGTPQAEGAATEGATDKKSGAPAPAQTNAAVAPTGGCGGFNPFAIPIILGLLGLLGYVVVKSRKG</sequence>
<reference evidence="3 4" key="1">
    <citation type="submission" date="2018-06" db="EMBL/GenBank/DDBJ databases">
        <title>Lujinxingia sediminis gen. nov. sp. nov., a new facultative anaerobic member of the class Deltaproteobacteria, and proposal of Lujinxingaceae fam. nov.</title>
        <authorList>
            <person name="Guo L.-Y."/>
            <person name="Li C.-M."/>
            <person name="Wang S."/>
            <person name="Du Z.-J."/>
        </authorList>
    </citation>
    <scope>NUCLEOTIDE SEQUENCE [LARGE SCALE GENOMIC DNA]</scope>
    <source>
        <strain evidence="3 4">FA350</strain>
    </source>
</reference>
<protein>
    <submittedName>
        <fullName evidence="3">Uncharacterized protein</fullName>
    </submittedName>
</protein>
<gene>
    <name evidence="3" type="ORF">DN745_00715</name>
</gene>
<accession>A0A2Z4FG82</accession>
<evidence type="ECO:0000256" key="1">
    <source>
        <dbReference type="SAM" id="MobiDB-lite"/>
    </source>
</evidence>
<keyword evidence="2" id="KW-1133">Transmembrane helix</keyword>
<feature type="transmembrane region" description="Helical" evidence="2">
    <location>
        <begin position="34"/>
        <end position="52"/>
    </location>
</feature>
<dbReference type="Proteomes" id="UP000249799">
    <property type="component" value="Chromosome"/>
</dbReference>
<proteinExistence type="predicted"/>
<evidence type="ECO:0000313" key="3">
    <source>
        <dbReference type="EMBL" id="AWV87927.1"/>
    </source>
</evidence>
<dbReference type="EMBL" id="CP030032">
    <property type="protein sequence ID" value="AWV87927.1"/>
    <property type="molecule type" value="Genomic_DNA"/>
</dbReference>
<evidence type="ECO:0000256" key="2">
    <source>
        <dbReference type="SAM" id="Phobius"/>
    </source>
</evidence>
<feature type="transmembrane region" description="Helical" evidence="2">
    <location>
        <begin position="148"/>
        <end position="165"/>
    </location>
</feature>
<dbReference type="KEGG" id="bsed:DN745_00715"/>
<dbReference type="AlphaFoldDB" id="A0A2Z4FG82"/>